<reference evidence="1" key="1">
    <citation type="submission" date="2016-10" db="EMBL/GenBank/DDBJ databases">
        <title>Sequence of Gallionella enrichment culture.</title>
        <authorList>
            <person name="Poehlein A."/>
            <person name="Muehling M."/>
            <person name="Daniel R."/>
        </authorList>
    </citation>
    <scope>NUCLEOTIDE SEQUENCE</scope>
</reference>
<accession>A0A1J5R1D8</accession>
<comment type="caution">
    <text evidence="1">The sequence shown here is derived from an EMBL/GenBank/DDBJ whole genome shotgun (WGS) entry which is preliminary data.</text>
</comment>
<evidence type="ECO:0000313" key="1">
    <source>
        <dbReference type="EMBL" id="OIQ89736.1"/>
    </source>
</evidence>
<protein>
    <submittedName>
        <fullName evidence="1">Uncharacterized protein</fullName>
    </submittedName>
</protein>
<organism evidence="1">
    <name type="scientific">mine drainage metagenome</name>
    <dbReference type="NCBI Taxonomy" id="410659"/>
    <lineage>
        <taxon>unclassified sequences</taxon>
        <taxon>metagenomes</taxon>
        <taxon>ecological metagenomes</taxon>
    </lineage>
</organism>
<sequence length="147" mass="16560">MTALCSGIAFAGDLPDPRITSGSVDPAITQQNIGQTICMKGYTRTVRPPAYFTNRLKKAQIRQYGYADTDPRDFEEDHLIPLNIGGAPEDPGNLWPEPRNSQWNASRKDGLELRLYRLVCRGKVPLAEAQRAYASDWIAAYKRYVRD</sequence>
<gene>
    <name evidence="1" type="ORF">GALL_283520</name>
</gene>
<proteinExistence type="predicted"/>
<dbReference type="AlphaFoldDB" id="A0A1J5R1D8"/>
<name>A0A1J5R1D8_9ZZZZ</name>
<dbReference type="EMBL" id="MLJW01000317">
    <property type="protein sequence ID" value="OIQ89736.1"/>
    <property type="molecule type" value="Genomic_DNA"/>
</dbReference>